<feature type="domain" description="RRM" evidence="4">
    <location>
        <begin position="18"/>
        <end position="96"/>
    </location>
</feature>
<name>A0A8D8FXM1_CULPI</name>
<evidence type="ECO:0000256" key="1">
    <source>
        <dbReference type="ARBA" id="ARBA00022737"/>
    </source>
</evidence>
<dbReference type="GO" id="GO:0003723">
    <property type="term" value="F:RNA binding"/>
    <property type="evidence" value="ECO:0007669"/>
    <property type="project" value="UniProtKB-UniRule"/>
</dbReference>
<keyword evidence="2 3" id="KW-0694">RNA-binding</keyword>
<organism evidence="5">
    <name type="scientific">Culex pipiens</name>
    <name type="common">House mosquito</name>
    <dbReference type="NCBI Taxonomy" id="7175"/>
    <lineage>
        <taxon>Eukaryota</taxon>
        <taxon>Metazoa</taxon>
        <taxon>Ecdysozoa</taxon>
        <taxon>Arthropoda</taxon>
        <taxon>Hexapoda</taxon>
        <taxon>Insecta</taxon>
        <taxon>Pterygota</taxon>
        <taxon>Neoptera</taxon>
        <taxon>Endopterygota</taxon>
        <taxon>Diptera</taxon>
        <taxon>Nematocera</taxon>
        <taxon>Culicoidea</taxon>
        <taxon>Culicidae</taxon>
        <taxon>Culicinae</taxon>
        <taxon>Culicini</taxon>
        <taxon>Culex</taxon>
        <taxon>Culex</taxon>
    </lineage>
</organism>
<dbReference type="InterPro" id="IPR012677">
    <property type="entry name" value="Nucleotide-bd_a/b_plait_sf"/>
</dbReference>
<dbReference type="SMART" id="SM00360">
    <property type="entry name" value="RRM"/>
    <property type="match status" value="4"/>
</dbReference>
<feature type="domain" description="RRM" evidence="4">
    <location>
        <begin position="105"/>
        <end position="182"/>
    </location>
</feature>
<dbReference type="PROSITE" id="PS50102">
    <property type="entry name" value="RRM"/>
    <property type="match status" value="4"/>
</dbReference>
<proteinExistence type="predicted"/>
<evidence type="ECO:0000256" key="2">
    <source>
        <dbReference type="ARBA" id="ARBA00022884"/>
    </source>
</evidence>
<feature type="domain" description="RRM" evidence="4">
    <location>
        <begin position="182"/>
        <end position="254"/>
    </location>
</feature>
<reference evidence="5" key="1">
    <citation type="submission" date="2021-05" db="EMBL/GenBank/DDBJ databases">
        <authorList>
            <person name="Alioto T."/>
            <person name="Alioto T."/>
            <person name="Gomez Garrido J."/>
        </authorList>
    </citation>
    <scope>NUCLEOTIDE SEQUENCE</scope>
</reference>
<feature type="domain" description="RRM" evidence="4">
    <location>
        <begin position="269"/>
        <end position="345"/>
    </location>
</feature>
<dbReference type="Gene3D" id="3.30.70.330">
    <property type="match status" value="4"/>
</dbReference>
<dbReference type="InterPro" id="IPR035979">
    <property type="entry name" value="RBD_domain_sf"/>
</dbReference>
<evidence type="ECO:0000256" key="3">
    <source>
        <dbReference type="PROSITE-ProRule" id="PRU00176"/>
    </source>
</evidence>
<dbReference type="SUPFAM" id="SSF54928">
    <property type="entry name" value="RNA-binding domain, RBD"/>
    <property type="match status" value="3"/>
</dbReference>
<dbReference type="InterPro" id="IPR000504">
    <property type="entry name" value="RRM_dom"/>
</dbReference>
<sequence>MDHPGTSGSLQVGNAHRSSLYVTGLRPETDEMELFEKFTTVGPVDSIRMVREMITFRPLGSAYVNFQRTQDATRAFQTLNGDLIQHHPMQITWPEVDTVTPHVPAGILVKNLDDTMDNQAVCDMFSSVGNVLSCKVALDMQGCSKGYAFVYFYATSSAHSAIDRVNGLAVNGSSLAVSPLFTKLHVKNFGDRLTQATLQELFAPYGSIKAHGVKSRGCGFVIYDSPEAAGHAMEALNGKALSDGKALRVVPVPQRDLQPAPRLAEGEAVEVFVRNLDASIDNRHLGELFAPYGDIQRGFIVKEQGKSKGFGFVTYASGEQAARAIVAMNDREVAGKRIFVVLARGKEKPKPVSVVNAGHEPTTTDDTADFLLKTITDPDELKSLLAHRLYPLVKACVNAQTAAGRITFQMVRQHSASDLVALLKDPKRLQTVAKSVAIEGFESMSGLRLQLLLLSNPANSAAA</sequence>
<evidence type="ECO:0000259" key="4">
    <source>
        <dbReference type="PROSITE" id="PS50102"/>
    </source>
</evidence>
<evidence type="ECO:0000313" key="5">
    <source>
        <dbReference type="EMBL" id="CAG6487376.1"/>
    </source>
</evidence>
<dbReference type="EMBL" id="HBUE01106640">
    <property type="protein sequence ID" value="CAG6487376.1"/>
    <property type="molecule type" value="Transcribed_RNA"/>
</dbReference>
<dbReference type="AlphaFoldDB" id="A0A8D8FXM1"/>
<dbReference type="PANTHER" id="PTHR24012">
    <property type="entry name" value="RNA BINDING PROTEIN"/>
    <property type="match status" value="1"/>
</dbReference>
<accession>A0A8D8FXM1</accession>
<dbReference type="Pfam" id="PF00076">
    <property type="entry name" value="RRM_1"/>
    <property type="match status" value="4"/>
</dbReference>
<protein>
    <submittedName>
        <fullName evidence="5">Polyadenylate-binding protein</fullName>
    </submittedName>
</protein>
<keyword evidence="1" id="KW-0677">Repeat</keyword>